<dbReference type="AlphaFoldDB" id="A0A914I179"/>
<protein>
    <submittedName>
        <fullName evidence="2">Uncharacterized protein</fullName>
    </submittedName>
</protein>
<dbReference type="Proteomes" id="UP000887572">
    <property type="component" value="Unplaced"/>
</dbReference>
<proteinExistence type="predicted"/>
<organism evidence="1 2">
    <name type="scientific">Globodera rostochiensis</name>
    <name type="common">Golden nematode worm</name>
    <name type="synonym">Heterodera rostochiensis</name>
    <dbReference type="NCBI Taxonomy" id="31243"/>
    <lineage>
        <taxon>Eukaryota</taxon>
        <taxon>Metazoa</taxon>
        <taxon>Ecdysozoa</taxon>
        <taxon>Nematoda</taxon>
        <taxon>Chromadorea</taxon>
        <taxon>Rhabditida</taxon>
        <taxon>Tylenchina</taxon>
        <taxon>Tylenchomorpha</taxon>
        <taxon>Tylenchoidea</taxon>
        <taxon>Heteroderidae</taxon>
        <taxon>Heteroderinae</taxon>
        <taxon>Globodera</taxon>
    </lineage>
</organism>
<reference evidence="2" key="1">
    <citation type="submission" date="2022-11" db="UniProtKB">
        <authorList>
            <consortium name="WormBaseParasite"/>
        </authorList>
    </citation>
    <scope>IDENTIFICATION</scope>
</reference>
<keyword evidence="1" id="KW-1185">Reference proteome</keyword>
<evidence type="ECO:0000313" key="2">
    <source>
        <dbReference type="WBParaSite" id="Gr19_v10_g5932.t1"/>
    </source>
</evidence>
<dbReference type="WBParaSite" id="Gr19_v10_g5932.t1">
    <property type="protein sequence ID" value="Gr19_v10_g5932.t1"/>
    <property type="gene ID" value="Gr19_v10_g5932"/>
</dbReference>
<evidence type="ECO:0000313" key="1">
    <source>
        <dbReference type="Proteomes" id="UP000887572"/>
    </source>
</evidence>
<name>A0A914I179_GLORO</name>
<sequence length="132" mass="14697">MPKTTENGIPPIPGVHHPCLGPGILPIFSLTPIPSGESTVLNLGGTVRFSHYNVTNCIWKRVRPNLSSSSTGTTVERRQLTKEDLIFRRVRTSADFPPPLNPLLFHVDKQQTPGGLQCHADKNAHFYRFGHY</sequence>
<accession>A0A914I179</accession>